<evidence type="ECO:0000313" key="3">
    <source>
        <dbReference type="Proteomes" id="UP001241110"/>
    </source>
</evidence>
<comment type="caution">
    <text evidence="2">The sequence shown here is derived from an EMBL/GenBank/DDBJ whole genome shotgun (WGS) entry which is preliminary data.</text>
</comment>
<organism evidence="2 3">
    <name type="scientific">Xanthocytophaga flava</name>
    <dbReference type="NCBI Taxonomy" id="3048013"/>
    <lineage>
        <taxon>Bacteria</taxon>
        <taxon>Pseudomonadati</taxon>
        <taxon>Bacteroidota</taxon>
        <taxon>Cytophagia</taxon>
        <taxon>Cytophagales</taxon>
        <taxon>Rhodocytophagaceae</taxon>
        <taxon>Xanthocytophaga</taxon>
    </lineage>
</organism>
<dbReference type="AlphaFoldDB" id="A0AAE3U9N7"/>
<gene>
    <name evidence="2" type="ORF">QNI16_15595</name>
</gene>
<dbReference type="GO" id="GO:0016747">
    <property type="term" value="F:acyltransferase activity, transferring groups other than amino-acyl groups"/>
    <property type="evidence" value="ECO:0007669"/>
    <property type="project" value="InterPro"/>
</dbReference>
<accession>A0AAE3U9N7</accession>
<dbReference type="Gene3D" id="3.40.630.30">
    <property type="match status" value="1"/>
</dbReference>
<feature type="domain" description="N-acetyltransferase" evidence="1">
    <location>
        <begin position="15"/>
        <end position="180"/>
    </location>
</feature>
<dbReference type="PANTHER" id="PTHR43610:SF1">
    <property type="entry name" value="N-ACETYLTRANSFERASE DOMAIN-CONTAINING PROTEIN"/>
    <property type="match status" value="1"/>
</dbReference>
<dbReference type="InterPro" id="IPR000182">
    <property type="entry name" value="GNAT_dom"/>
</dbReference>
<dbReference type="Proteomes" id="UP001241110">
    <property type="component" value="Unassembled WGS sequence"/>
</dbReference>
<name>A0AAE3U9N7_9BACT</name>
<dbReference type="EMBL" id="JASJOS010000006">
    <property type="protein sequence ID" value="MDJ1481924.1"/>
    <property type="molecule type" value="Genomic_DNA"/>
</dbReference>
<dbReference type="Pfam" id="PF13302">
    <property type="entry name" value="Acetyltransf_3"/>
    <property type="match status" value="1"/>
</dbReference>
<dbReference type="RefSeq" id="WP_313980370.1">
    <property type="nucleotide sequence ID" value="NZ_JASJOS010000006.1"/>
</dbReference>
<reference evidence="2" key="1">
    <citation type="submission" date="2023-05" db="EMBL/GenBank/DDBJ databases">
        <authorList>
            <person name="Zhang X."/>
        </authorList>
    </citation>
    <scope>NUCLEOTIDE SEQUENCE</scope>
    <source>
        <strain evidence="2">YF14B1</strain>
    </source>
</reference>
<keyword evidence="2" id="KW-0808">Transferase</keyword>
<sequence length="198" mass="23094">MNLIKTPLVLKGQLIELVSLDKAHFDALEKLASEEKIWQFYPFDLANPENFKATLPAALEERERGSQFPFTIFYKEQIIGSTRYMDIQPKHKKLEIGFTWMQSDYWGSGINTECKFLLLQYCFEYLDIQRVHIKTDETNIRSRKAIEKIGGQFEGIIRNDMVRDNGTKRNSASYSIIDQDWQHVKAHLLQMLGVTVLD</sequence>
<proteinExistence type="predicted"/>
<dbReference type="SUPFAM" id="SSF55729">
    <property type="entry name" value="Acyl-CoA N-acyltransferases (Nat)"/>
    <property type="match status" value="1"/>
</dbReference>
<dbReference type="PROSITE" id="PS51186">
    <property type="entry name" value="GNAT"/>
    <property type="match status" value="1"/>
</dbReference>
<evidence type="ECO:0000313" key="2">
    <source>
        <dbReference type="EMBL" id="MDJ1481924.1"/>
    </source>
</evidence>
<protein>
    <submittedName>
        <fullName evidence="2">GNAT family protein</fullName>
        <ecNumber evidence="2">2.-.-.-</ecNumber>
    </submittedName>
</protein>
<dbReference type="PANTHER" id="PTHR43610">
    <property type="entry name" value="BLL6696 PROTEIN"/>
    <property type="match status" value="1"/>
</dbReference>
<dbReference type="EC" id="2.-.-.-" evidence="2"/>
<dbReference type="InterPro" id="IPR016181">
    <property type="entry name" value="Acyl_CoA_acyltransferase"/>
</dbReference>
<evidence type="ECO:0000259" key="1">
    <source>
        <dbReference type="PROSITE" id="PS51186"/>
    </source>
</evidence>